<evidence type="ECO:0000313" key="2">
    <source>
        <dbReference type="Proteomes" id="UP000438429"/>
    </source>
</evidence>
<reference evidence="1 2" key="1">
    <citation type="submission" date="2019-06" db="EMBL/GenBank/DDBJ databases">
        <title>Draft genomes of female and male turbot (Scophthalmus maximus).</title>
        <authorList>
            <person name="Xu H."/>
            <person name="Xu X.-W."/>
            <person name="Shao C."/>
            <person name="Chen S."/>
        </authorList>
    </citation>
    <scope>NUCLEOTIDE SEQUENCE [LARGE SCALE GENOMIC DNA]</scope>
    <source>
        <strain evidence="1">Ysfricsl-2016a</strain>
        <tissue evidence="1">Blood</tissue>
    </source>
</reference>
<dbReference type="EMBL" id="VEVO01000003">
    <property type="protein sequence ID" value="KAF0044330.1"/>
    <property type="molecule type" value="Genomic_DNA"/>
</dbReference>
<evidence type="ECO:0000313" key="1">
    <source>
        <dbReference type="EMBL" id="KAF0044330.1"/>
    </source>
</evidence>
<organism evidence="1 2">
    <name type="scientific">Scophthalmus maximus</name>
    <name type="common">Turbot</name>
    <name type="synonym">Psetta maxima</name>
    <dbReference type="NCBI Taxonomy" id="52904"/>
    <lineage>
        <taxon>Eukaryota</taxon>
        <taxon>Metazoa</taxon>
        <taxon>Chordata</taxon>
        <taxon>Craniata</taxon>
        <taxon>Vertebrata</taxon>
        <taxon>Euteleostomi</taxon>
        <taxon>Actinopterygii</taxon>
        <taxon>Neopterygii</taxon>
        <taxon>Teleostei</taxon>
        <taxon>Neoteleostei</taxon>
        <taxon>Acanthomorphata</taxon>
        <taxon>Carangaria</taxon>
        <taxon>Pleuronectiformes</taxon>
        <taxon>Pleuronectoidei</taxon>
        <taxon>Scophthalmidae</taxon>
        <taxon>Scophthalmus</taxon>
    </lineage>
</organism>
<gene>
    <name evidence="1" type="ORF">F2P81_003488</name>
</gene>
<sequence>MRSTNKTAGRWWGDSSGRQTRAKVGRCVLMHFLSDLSVSDEVDKRDREGSSSHRLAFDVAQLRRKEAEVEGQRAASEWKLVWEGVISLRHRNI</sequence>
<name>A0A6A4TL39_SCOMX</name>
<accession>A0A6A4TL39</accession>
<dbReference type="AlphaFoldDB" id="A0A6A4TL39"/>
<comment type="caution">
    <text evidence="1">The sequence shown here is derived from an EMBL/GenBank/DDBJ whole genome shotgun (WGS) entry which is preliminary data.</text>
</comment>
<protein>
    <submittedName>
        <fullName evidence="1">Uncharacterized protein</fullName>
    </submittedName>
</protein>
<proteinExistence type="predicted"/>
<dbReference type="Proteomes" id="UP000438429">
    <property type="component" value="Unassembled WGS sequence"/>
</dbReference>